<dbReference type="PROSITE" id="PS51352">
    <property type="entry name" value="THIOREDOXIN_2"/>
    <property type="match status" value="2"/>
</dbReference>
<comment type="catalytic activity">
    <reaction evidence="6">
        <text>[protein]-dithiol + NAD(+) = [protein]-disulfide + NADH + H(+)</text>
        <dbReference type="Rhea" id="RHEA:18749"/>
        <dbReference type="Rhea" id="RHEA-COMP:10593"/>
        <dbReference type="Rhea" id="RHEA-COMP:10594"/>
        <dbReference type="ChEBI" id="CHEBI:15378"/>
        <dbReference type="ChEBI" id="CHEBI:29950"/>
        <dbReference type="ChEBI" id="CHEBI:50058"/>
        <dbReference type="ChEBI" id="CHEBI:57540"/>
        <dbReference type="ChEBI" id="CHEBI:57945"/>
        <dbReference type="EC" id="1.8.1.8"/>
    </reaction>
</comment>
<accession>A0A9R0I5K4</accession>
<dbReference type="CDD" id="cd03009">
    <property type="entry name" value="TryX_like_TryX_NRX"/>
    <property type="match status" value="2"/>
</dbReference>
<gene>
    <name evidence="11" type="primary">LOC110782955</name>
</gene>
<evidence type="ECO:0000256" key="2">
    <source>
        <dbReference type="ARBA" id="ARBA00022737"/>
    </source>
</evidence>
<dbReference type="RefSeq" id="XP_021842927.1">
    <property type="nucleotide sequence ID" value="XM_021987235.2"/>
</dbReference>
<protein>
    <recommendedName>
        <fullName evidence="1">protein-disulfide reductase</fullName>
        <ecNumber evidence="1">1.8.1.8</ecNumber>
    </recommendedName>
</protein>
<organism evidence="10 11">
    <name type="scientific">Spinacia oleracea</name>
    <name type="common">Spinach</name>
    <dbReference type="NCBI Taxonomy" id="3562"/>
    <lineage>
        <taxon>Eukaryota</taxon>
        <taxon>Viridiplantae</taxon>
        <taxon>Streptophyta</taxon>
        <taxon>Embryophyta</taxon>
        <taxon>Tracheophyta</taxon>
        <taxon>Spermatophyta</taxon>
        <taxon>Magnoliopsida</taxon>
        <taxon>eudicotyledons</taxon>
        <taxon>Gunneridae</taxon>
        <taxon>Pentapetalae</taxon>
        <taxon>Caryophyllales</taxon>
        <taxon>Chenopodiaceae</taxon>
        <taxon>Chenopodioideae</taxon>
        <taxon>Anserineae</taxon>
        <taxon>Spinacia</taxon>
    </lineage>
</organism>
<dbReference type="EC" id="1.8.1.8" evidence="1"/>
<comment type="similarity">
    <text evidence="5">Belongs to the nucleoredoxin family.</text>
</comment>
<dbReference type="OrthoDB" id="409136at2759"/>
<dbReference type="AlphaFoldDB" id="A0A9R0I5K4"/>
<evidence type="ECO:0000256" key="1">
    <source>
        <dbReference type="ARBA" id="ARBA00012612"/>
    </source>
</evidence>
<dbReference type="InterPro" id="IPR036249">
    <property type="entry name" value="Thioredoxin-like_sf"/>
</dbReference>
<dbReference type="Pfam" id="PF13905">
    <property type="entry name" value="Thioredoxin_8"/>
    <property type="match status" value="3"/>
</dbReference>
<feature type="region of interest" description="Disordered" evidence="8">
    <location>
        <begin position="483"/>
        <end position="512"/>
    </location>
</feature>
<dbReference type="InterPro" id="IPR052259">
    <property type="entry name" value="Nucleoredoxin-like"/>
</dbReference>
<dbReference type="InterPro" id="IPR017937">
    <property type="entry name" value="Thioredoxin_CS"/>
</dbReference>
<dbReference type="InterPro" id="IPR012336">
    <property type="entry name" value="Thioredoxin-like_fold"/>
</dbReference>
<evidence type="ECO:0000256" key="7">
    <source>
        <dbReference type="ARBA" id="ARBA00047804"/>
    </source>
</evidence>
<dbReference type="GeneID" id="110782955"/>
<dbReference type="Gene3D" id="3.40.30.10">
    <property type="entry name" value="Glutaredoxin"/>
    <property type="match status" value="3"/>
</dbReference>
<name>A0A9R0I5K4_SPIOL</name>
<keyword evidence="4" id="KW-0520">NAD</keyword>
<feature type="domain" description="Thioredoxin" evidence="9">
    <location>
        <begin position="329"/>
        <end position="484"/>
    </location>
</feature>
<dbReference type="PANTHER" id="PTHR13871">
    <property type="entry name" value="THIOREDOXIN"/>
    <property type="match status" value="1"/>
</dbReference>
<feature type="compositionally biased region" description="Acidic residues" evidence="8">
    <location>
        <begin position="492"/>
        <end position="509"/>
    </location>
</feature>
<evidence type="ECO:0000256" key="4">
    <source>
        <dbReference type="ARBA" id="ARBA00023027"/>
    </source>
</evidence>
<reference evidence="10" key="1">
    <citation type="journal article" date="2021" name="Nat. Commun.">
        <title>Genomic analyses provide insights into spinach domestication and the genetic basis of agronomic traits.</title>
        <authorList>
            <person name="Cai X."/>
            <person name="Sun X."/>
            <person name="Xu C."/>
            <person name="Sun H."/>
            <person name="Wang X."/>
            <person name="Ge C."/>
            <person name="Zhang Z."/>
            <person name="Wang Q."/>
            <person name="Fei Z."/>
            <person name="Jiao C."/>
            <person name="Wang Q."/>
        </authorList>
    </citation>
    <scope>NUCLEOTIDE SEQUENCE [LARGE SCALE GENOMIC DNA]</scope>
    <source>
        <strain evidence="10">cv. Varoflay</strain>
    </source>
</reference>
<comment type="catalytic activity">
    <reaction evidence="7">
        <text>[protein]-dithiol + NADP(+) = [protein]-disulfide + NADPH + H(+)</text>
        <dbReference type="Rhea" id="RHEA:18753"/>
        <dbReference type="Rhea" id="RHEA-COMP:10593"/>
        <dbReference type="Rhea" id="RHEA-COMP:10594"/>
        <dbReference type="ChEBI" id="CHEBI:15378"/>
        <dbReference type="ChEBI" id="CHEBI:29950"/>
        <dbReference type="ChEBI" id="CHEBI:50058"/>
        <dbReference type="ChEBI" id="CHEBI:57783"/>
        <dbReference type="ChEBI" id="CHEBI:58349"/>
        <dbReference type="EC" id="1.8.1.8"/>
    </reaction>
</comment>
<evidence type="ECO:0000256" key="5">
    <source>
        <dbReference type="ARBA" id="ARBA00025782"/>
    </source>
</evidence>
<evidence type="ECO:0000256" key="8">
    <source>
        <dbReference type="SAM" id="MobiDB-lite"/>
    </source>
</evidence>
<keyword evidence="10" id="KW-1185">Reference proteome</keyword>
<dbReference type="KEGG" id="soe:110782955"/>
<proteinExistence type="inferred from homology"/>
<keyword evidence="2" id="KW-0677">Repeat</keyword>
<dbReference type="GO" id="GO:0004791">
    <property type="term" value="F:thioredoxin-disulfide reductase (NADPH) activity"/>
    <property type="evidence" value="ECO:0007669"/>
    <property type="project" value="InterPro"/>
</dbReference>
<dbReference type="Proteomes" id="UP000813463">
    <property type="component" value="Chromosome 1"/>
</dbReference>
<feature type="domain" description="Thioredoxin" evidence="9">
    <location>
        <begin position="15"/>
        <end position="163"/>
    </location>
</feature>
<dbReference type="InterPro" id="IPR045870">
    <property type="entry name" value="TryX_NRX_thioredoxin_dom"/>
</dbReference>
<evidence type="ECO:0000259" key="9">
    <source>
        <dbReference type="PROSITE" id="PS51352"/>
    </source>
</evidence>
<evidence type="ECO:0000256" key="6">
    <source>
        <dbReference type="ARBA" id="ARBA00047388"/>
    </source>
</evidence>
<keyword evidence="3" id="KW-0560">Oxidoreductase</keyword>
<dbReference type="SUPFAM" id="SSF52833">
    <property type="entry name" value="Thioredoxin-like"/>
    <property type="match status" value="3"/>
</dbReference>
<evidence type="ECO:0000256" key="3">
    <source>
        <dbReference type="ARBA" id="ARBA00023002"/>
    </source>
</evidence>
<dbReference type="PANTHER" id="PTHR13871:SF96">
    <property type="entry name" value="THIOREDOXIN DOMAIN-CONTAINING PROTEIN"/>
    <property type="match status" value="1"/>
</dbReference>
<evidence type="ECO:0000313" key="11">
    <source>
        <dbReference type="RefSeq" id="XP_021842927.1"/>
    </source>
</evidence>
<dbReference type="PROSITE" id="PS00194">
    <property type="entry name" value="THIOREDOXIN_1"/>
    <property type="match status" value="1"/>
</dbReference>
<reference evidence="11" key="2">
    <citation type="submission" date="2025-08" db="UniProtKB">
        <authorList>
            <consortium name="RefSeq"/>
        </authorList>
    </citation>
    <scope>IDENTIFICATION</scope>
    <source>
        <tissue evidence="11">Leaf</tissue>
    </source>
</reference>
<dbReference type="InterPro" id="IPR013766">
    <property type="entry name" value="Thioredoxin_domain"/>
</dbReference>
<evidence type="ECO:0000313" key="10">
    <source>
        <dbReference type="Proteomes" id="UP000813463"/>
    </source>
</evidence>
<sequence>MAEEISTNNECYDLSSLLFTGERDFLIRNNGNQVKINALSGKTVGLYFSASWCPPCRGFTPSLIETYNELSTKGDFEIVFVSSDKDEESFQGYFSKMPWLAVPISDKATKKSLGGKFSVMGIPHLVILDKDGKVSTDEGVELVMEHGALAYPFTRERINQLKEEEEDAKRNQTLKTLLVYGSRDYVISSDEKEVSVTELEGKMVGLYFCVGSYEPCTEFTKKLVGVNKELKERGENFEIVLIYLDDDDEEGFKEVLVQMPCFALPFKDKKIEKLARYFELTSIPRLVIIGPDGKTLNPDVAELIDDHGAAAYPFSPEKLVELAEIEKAILESQTLESVLVSEELDFVIDKSGSKVLVSRLVGKHILIYFSAHWCPPCRAFTPKLIEVYHEIKAKENAFEIIFVSSDSDQSSFDEYYSDMPWLALPFGDERKASLSRKFKVQGIPCLVAIGPQGRTITTEARQLIGEHGADAFPFTEDHITNLGEKTEVMETANDDEDDDDDDDDDEDEVKVETKEGYVCEGDVCRKI</sequence>